<feature type="chain" id="PRO_5025389726" evidence="1">
    <location>
        <begin position="22"/>
        <end position="537"/>
    </location>
</feature>
<reference evidence="2 3" key="1">
    <citation type="submission" date="2019-04" db="EMBL/GenBank/DDBJ databases">
        <authorList>
            <person name="Van Vliet M D."/>
        </authorList>
    </citation>
    <scope>NUCLEOTIDE SEQUENCE [LARGE SCALE GENOMIC DNA]</scope>
    <source>
        <strain evidence="2 3">F1</strain>
    </source>
</reference>
<organism evidence="2 3">
    <name type="scientific">Pontiella desulfatans</name>
    <dbReference type="NCBI Taxonomy" id="2750659"/>
    <lineage>
        <taxon>Bacteria</taxon>
        <taxon>Pseudomonadati</taxon>
        <taxon>Kiritimatiellota</taxon>
        <taxon>Kiritimatiellia</taxon>
        <taxon>Kiritimatiellales</taxon>
        <taxon>Pontiellaceae</taxon>
        <taxon>Pontiella</taxon>
    </lineage>
</organism>
<gene>
    <name evidence="2" type="ORF">PDESU_00556</name>
</gene>
<evidence type="ECO:0000313" key="3">
    <source>
        <dbReference type="Proteomes" id="UP000366872"/>
    </source>
</evidence>
<evidence type="ECO:0000256" key="1">
    <source>
        <dbReference type="SAM" id="SignalP"/>
    </source>
</evidence>
<dbReference type="EMBL" id="CAAHFG010000001">
    <property type="protein sequence ID" value="VGO12008.1"/>
    <property type="molecule type" value="Genomic_DNA"/>
</dbReference>
<feature type="signal peptide" evidence="1">
    <location>
        <begin position="1"/>
        <end position="21"/>
    </location>
</feature>
<proteinExistence type="predicted"/>
<dbReference type="AlphaFoldDB" id="A0A6C2TWG3"/>
<accession>A0A6C2TWG3</accession>
<sequence length="537" mass="56706">MMKWKYIVSAVVAVSTGSAMAEQGIISVNYAANTANADQTIDAGETYGISALGTVVSNWHNVGYNAVGDAIWDDGSTSTVGAVVSAPGGMSTHHGTNTNMANTVLYAGPTRWGGNDPSFTIFGMANNFSNGYSVIVYLTGKSWSGDATISDGTTTYYYNTPNTYATNLIETTNTTGVTVPQATYAVFKNLSANALQFTLSGVANGTSIGGFQIIGEKGSFEVPPPAGVVAGWDAGATLSYKLPDAVGNMWGGPWPANAFAGSLDGTFGTQAGATDLFTMSTVLNNVTNGNETINITVSYEDAVPVRIDSLHFDIGRQSNAFDTVTLYELTGPTTNAVTNLIYTASGLPVTGSTGNFNDIDIMLTNISDNVLADGQNLRFLLVGSGAVSNDANIYLDNTAFFGEPISHYEGWAYTYGDIGSDTDDPDGDDLNNFGEYAFGGNPTNGNNVGYLPYAAGQATDGMTNYIEYVYTKRVTDGSSVNYKIEQRFDLSLGDWTNSTDAIEMGTGIVVSNQFESVTNWIPTDGKTTEFLRVNAEQ</sequence>
<protein>
    <submittedName>
        <fullName evidence="2">Uncharacterized protein</fullName>
    </submittedName>
</protein>
<keyword evidence="3" id="KW-1185">Reference proteome</keyword>
<evidence type="ECO:0000313" key="2">
    <source>
        <dbReference type="EMBL" id="VGO12008.1"/>
    </source>
</evidence>
<keyword evidence="1" id="KW-0732">Signal</keyword>
<name>A0A6C2TWG3_PONDE</name>
<dbReference type="Proteomes" id="UP000366872">
    <property type="component" value="Unassembled WGS sequence"/>
</dbReference>
<dbReference type="RefSeq" id="WP_136077708.1">
    <property type="nucleotide sequence ID" value="NZ_CAAHFG010000001.1"/>
</dbReference>